<evidence type="ECO:0000313" key="2">
    <source>
        <dbReference type="EMBL" id="XHV10724.1"/>
    </source>
</evidence>
<name>A0AB74UGY6_9VIRU</name>
<proteinExistence type="predicted"/>
<dbReference type="EMBL" id="PQ287320">
    <property type="protein sequence ID" value="XHV10724.1"/>
    <property type="molecule type" value="Genomic_DNA"/>
</dbReference>
<feature type="region of interest" description="Disordered" evidence="1">
    <location>
        <begin position="126"/>
        <end position="150"/>
    </location>
</feature>
<gene>
    <name evidence="2" type="ORF">BL57_252c</name>
</gene>
<organism evidence="2">
    <name type="scientific">Caulobacter phage BL57</name>
    <dbReference type="NCBI Taxonomy" id="3348355"/>
    <lineage>
        <taxon>Viruses</taxon>
    </lineage>
</organism>
<reference evidence="2" key="1">
    <citation type="submission" date="2024-10" db="EMBL/GenBank/DDBJ databases">
        <title>Genetic diversity among independent isolates of the Dolichocephalovirinae subfamily.</title>
        <authorList>
            <person name="Ely B."/>
            <person name="Thomas Q."/>
            <person name="Mohammadi T."/>
        </authorList>
    </citation>
    <scope>NUCLEOTIDE SEQUENCE</scope>
</reference>
<protein>
    <submittedName>
        <fullName evidence="2">Uncharacterized protein</fullName>
    </submittedName>
</protein>
<evidence type="ECO:0000256" key="1">
    <source>
        <dbReference type="SAM" id="MobiDB-lite"/>
    </source>
</evidence>
<accession>A0AB74UGY6</accession>
<sequence>MFESFYDRVRPAWSTSYSEVMPYIEGVSPPVHDGQIFVDRPHLPRGVSARLGIVDYSGVRRGDTLIYTTTLYPHDYIDRLHHKFSALPVIVNTMGGPSIGYAKRFHADHGPIFVEVEDARPGIMHSYPCGRSDRPRARTSCSSPPSSPTT</sequence>